<dbReference type="InterPro" id="IPR002347">
    <property type="entry name" value="SDR_fam"/>
</dbReference>
<dbReference type="Pfam" id="PF00106">
    <property type="entry name" value="adh_short"/>
    <property type="match status" value="1"/>
</dbReference>
<dbReference type="PANTHER" id="PTHR24321">
    <property type="entry name" value="DEHYDROGENASES, SHORT CHAIN"/>
    <property type="match status" value="1"/>
</dbReference>
<dbReference type="PRINTS" id="PR00080">
    <property type="entry name" value="SDRFAMILY"/>
</dbReference>
<evidence type="ECO:0000256" key="4">
    <source>
        <dbReference type="SAM" id="MobiDB-lite"/>
    </source>
</evidence>
<feature type="region of interest" description="Disordered" evidence="4">
    <location>
        <begin position="1"/>
        <end position="26"/>
    </location>
</feature>
<evidence type="ECO:0000256" key="1">
    <source>
        <dbReference type="ARBA" id="ARBA00006484"/>
    </source>
</evidence>
<dbReference type="EMBL" id="JADJZA010000002">
    <property type="protein sequence ID" value="MBK9296494.1"/>
    <property type="molecule type" value="Genomic_DNA"/>
</dbReference>
<dbReference type="Gene3D" id="3.40.50.720">
    <property type="entry name" value="NAD(P)-binding Rossmann-like Domain"/>
    <property type="match status" value="1"/>
</dbReference>
<dbReference type="PANTHER" id="PTHR24321:SF8">
    <property type="entry name" value="ESTRADIOL 17-BETA-DEHYDROGENASE 8-RELATED"/>
    <property type="match status" value="1"/>
</dbReference>
<evidence type="ECO:0000313" key="5">
    <source>
        <dbReference type="EMBL" id="MBK9296494.1"/>
    </source>
</evidence>
<dbReference type="AlphaFoldDB" id="A0A936NCW0"/>
<dbReference type="PRINTS" id="PR00081">
    <property type="entry name" value="GDHRDH"/>
</dbReference>
<gene>
    <name evidence="5" type="ORF">IPN02_06485</name>
</gene>
<dbReference type="FunFam" id="3.40.50.720:FF:000084">
    <property type="entry name" value="Short-chain dehydrogenase reductase"/>
    <property type="match status" value="1"/>
</dbReference>
<keyword evidence="2" id="KW-0560">Oxidoreductase</keyword>
<proteinExistence type="inferred from homology"/>
<dbReference type="GO" id="GO:0016491">
    <property type="term" value="F:oxidoreductase activity"/>
    <property type="evidence" value="ECO:0007669"/>
    <property type="project" value="UniProtKB-KW"/>
</dbReference>
<dbReference type="CDD" id="cd05233">
    <property type="entry name" value="SDR_c"/>
    <property type="match status" value="1"/>
</dbReference>
<dbReference type="Proteomes" id="UP000727993">
    <property type="component" value="Unassembled WGS sequence"/>
</dbReference>
<dbReference type="InterPro" id="IPR036291">
    <property type="entry name" value="NAD(P)-bd_dom_sf"/>
</dbReference>
<comment type="caution">
    <text evidence="5">The sequence shown here is derived from an EMBL/GenBank/DDBJ whole genome shotgun (WGS) entry which is preliminary data.</text>
</comment>
<dbReference type="InterPro" id="IPR020904">
    <property type="entry name" value="Sc_DH/Rdtase_CS"/>
</dbReference>
<comment type="similarity">
    <text evidence="1 3">Belongs to the short-chain dehydrogenases/reductases (SDR) family.</text>
</comment>
<protein>
    <submittedName>
        <fullName evidence="5">SDR family oxidoreductase</fullName>
    </submittedName>
</protein>
<evidence type="ECO:0000313" key="6">
    <source>
        <dbReference type="Proteomes" id="UP000727993"/>
    </source>
</evidence>
<evidence type="ECO:0000256" key="3">
    <source>
        <dbReference type="RuleBase" id="RU000363"/>
    </source>
</evidence>
<dbReference type="PROSITE" id="PS00061">
    <property type="entry name" value="ADH_SHORT"/>
    <property type="match status" value="1"/>
</dbReference>
<reference evidence="5 6" key="1">
    <citation type="submission" date="2020-10" db="EMBL/GenBank/DDBJ databases">
        <title>Connecting structure to function with the recovery of over 1000 high-quality activated sludge metagenome-assembled genomes encoding full-length rRNA genes using long-read sequencing.</title>
        <authorList>
            <person name="Singleton C.M."/>
            <person name="Petriglieri F."/>
            <person name="Kristensen J.M."/>
            <person name="Kirkegaard R.H."/>
            <person name="Michaelsen T.Y."/>
            <person name="Andersen M.H."/>
            <person name="Karst S.M."/>
            <person name="Dueholm M.S."/>
            <person name="Nielsen P.H."/>
            <person name="Albertsen M."/>
        </authorList>
    </citation>
    <scope>NUCLEOTIDE SEQUENCE [LARGE SCALE GENOMIC DNA]</scope>
    <source>
        <strain evidence="5">Lyne_18-Q3-R50-59_MAXAC.006</strain>
    </source>
</reference>
<organism evidence="5 6">
    <name type="scientific">Candidatus Neomicrothrix subdominans</name>
    <dbReference type="NCBI Taxonomy" id="2954438"/>
    <lineage>
        <taxon>Bacteria</taxon>
        <taxon>Bacillati</taxon>
        <taxon>Actinomycetota</taxon>
        <taxon>Acidimicrobiia</taxon>
        <taxon>Acidimicrobiales</taxon>
        <taxon>Microthrixaceae</taxon>
        <taxon>Candidatus Neomicrothrix</taxon>
    </lineage>
</organism>
<sequence length="272" mass="28108">MVRPAARPRAARQQHTTRGGPMGRFDHKTALVTGAASGMGRAAALAFAREGANVCAVDLDADGLASLVAEAEGLPGELMTHQTTIGSREAGHGAVDAAVERFGGLDVLANVAGVLRSDRVADVTEDDWNLMFSVNVSGMFWLCQAALGAFGESGGAIVNVASNAGLMGQAYFSGYCASKGAVVNLTRALAMEFAKDNGIRINCLAPGQTSTPMTGTIRIPEDADIDLMRPYMGYRKAARPEEQAAAILFLASEDASAFHGAIVSSDGALTTG</sequence>
<dbReference type="SUPFAM" id="SSF51735">
    <property type="entry name" value="NAD(P)-binding Rossmann-fold domains"/>
    <property type="match status" value="1"/>
</dbReference>
<evidence type="ECO:0000256" key="2">
    <source>
        <dbReference type="ARBA" id="ARBA00023002"/>
    </source>
</evidence>
<accession>A0A936NCW0</accession>
<name>A0A936NCW0_9ACTN</name>